<reference evidence="1 2" key="1">
    <citation type="submission" date="2009-10" db="EMBL/GenBank/DDBJ databases">
        <title>The Genome Sequence of Cyanophage NATL1A-7.</title>
        <authorList>
            <consortium name="The Broad Institute Genome Sequencing Platform"/>
            <person name="Henn M.R."/>
            <person name="Sullivan M.S."/>
            <person name="Osburne M.S."/>
            <person name="Levin J."/>
            <person name="Malboeuf C."/>
            <person name="Casali M."/>
            <person name="Russ C."/>
            <person name="Lennon N."/>
            <person name="Erlich R."/>
            <person name="Young S.K."/>
            <person name="Koehrsen M."/>
            <person name="Yandava C."/>
            <person name="Zeng Q."/>
            <person name="Alvarado L."/>
            <person name="Anderson S."/>
            <person name="Berlin A."/>
            <person name="Borenstein D."/>
            <person name="Chen Z."/>
            <person name="Engels R."/>
            <person name="Freedman E."/>
            <person name="Gellesch M."/>
            <person name="Goldberg J."/>
            <person name="Green L."/>
            <person name="Griggs A."/>
            <person name="Gujja S."/>
            <person name="Heiman D."/>
            <person name="Hepburn T."/>
            <person name="Howarth C."/>
            <person name="Jen D."/>
            <person name="Larson L."/>
            <person name="Lewis B."/>
            <person name="Mehta T."/>
            <person name="Park D."/>
            <person name="Pearson M."/>
            <person name="Roberts A."/>
            <person name="Ryan E."/>
            <person name="Saif S."/>
            <person name="Shea T."/>
            <person name="Shenoy N."/>
            <person name="Sisk P."/>
            <person name="Stolte C."/>
            <person name="Sykes S."/>
            <person name="Walk T."/>
            <person name="White J."/>
            <person name="Yu Q."/>
            <person name="Coleman M.L."/>
            <person name="Huang K.H."/>
            <person name="Weigele P.R."/>
            <person name="DeFrancesco A.S."/>
            <person name="Kern S.E."/>
            <person name="Thompson L.R."/>
            <person name="Fu R."/>
            <person name="Hombeck B."/>
            <person name="Chisholm S.W."/>
            <person name="Haas B."/>
            <person name="Nusbaum C."/>
            <person name="Galagan J."/>
            <person name="Birren B."/>
        </authorList>
    </citation>
    <scope>NUCLEOTIDE SEQUENCE [LARGE SCALE GENOMIC DNA]</scope>
    <source>
        <strain evidence="1">NATL1A-7</strain>
    </source>
</reference>
<evidence type="ECO:0000313" key="2">
    <source>
        <dbReference type="Proteomes" id="UP000006531"/>
    </source>
</evidence>
<dbReference type="EMBL" id="GU071102">
    <property type="protein sequence ID" value="ADP00120.1"/>
    <property type="molecule type" value="Genomic_DNA"/>
</dbReference>
<organism evidence="1 2">
    <name type="scientific">Cyanophage NATL1A-7</name>
    <dbReference type="NCBI Taxonomy" id="445693"/>
    <lineage>
        <taxon>Viruses</taxon>
        <taxon>Duplodnaviria</taxon>
        <taxon>Heunggongvirae</taxon>
        <taxon>Uroviricota</taxon>
        <taxon>Caudoviricetes</taxon>
        <taxon>Autographivirales</taxon>
        <taxon>Sechaudvirinae</taxon>
        <taxon>Cheungvirus</taxon>
        <taxon>Cheungvirus NATL1A7</taxon>
    </lineage>
</organism>
<gene>
    <name evidence="1" type="ORF">CYIG_00047</name>
</gene>
<dbReference type="GeneID" id="11538098"/>
<accession>E3SNB6</accession>
<sequence>MLYTTRDQLAMDLCYLVKEDSQLLNDIIYNYCQLIPNKQFNDLEDYVNKERQSIV</sequence>
<name>E3SNB6_9CAUD</name>
<dbReference type="KEGG" id="vg:11538098"/>
<dbReference type="Proteomes" id="UP000006531">
    <property type="component" value="Segment"/>
</dbReference>
<protein>
    <submittedName>
        <fullName evidence="1">Predicted protein</fullName>
    </submittedName>
</protein>
<evidence type="ECO:0000313" key="1">
    <source>
        <dbReference type="EMBL" id="ADP00120.1"/>
    </source>
</evidence>
<proteinExistence type="predicted"/>
<dbReference type="RefSeq" id="YP_005087492.1">
    <property type="nucleotide sequence ID" value="NC_016658.1"/>
</dbReference>
<keyword evidence="2" id="KW-1185">Reference proteome</keyword>